<dbReference type="HOGENOM" id="CLU_2850284_0_0_1"/>
<name>R0KQP5_NOSB1</name>
<protein>
    <submittedName>
        <fullName evidence="1">Uncharacterized protein</fullName>
    </submittedName>
</protein>
<keyword evidence="2" id="KW-1185">Reference proteome</keyword>
<organism evidence="1 2">
    <name type="scientific">Nosema bombycis (strain CQ1 / CVCC 102059)</name>
    <name type="common">Microsporidian parasite</name>
    <name type="synonym">Pebrine of silkworm</name>
    <dbReference type="NCBI Taxonomy" id="578461"/>
    <lineage>
        <taxon>Eukaryota</taxon>
        <taxon>Fungi</taxon>
        <taxon>Fungi incertae sedis</taxon>
        <taxon>Microsporidia</taxon>
        <taxon>Nosematidae</taxon>
        <taxon>Nosema</taxon>
    </lineage>
</organism>
<sequence>MCLVNNDRFIFCKTYLFSDRMRELNIIKIEFYFDRVVVNSCVEYVTRNGPWHLEQSGDIGHLLRS</sequence>
<evidence type="ECO:0000313" key="2">
    <source>
        <dbReference type="Proteomes" id="UP000016927"/>
    </source>
</evidence>
<dbReference type="EMBL" id="KB909130">
    <property type="protein sequence ID" value="EOB13056.1"/>
    <property type="molecule type" value="Genomic_DNA"/>
</dbReference>
<dbReference type="AlphaFoldDB" id="R0KQP5"/>
<dbReference type="Proteomes" id="UP000016927">
    <property type="component" value="Unassembled WGS sequence"/>
</dbReference>
<proteinExistence type="predicted"/>
<accession>R0KQP5</accession>
<evidence type="ECO:0000313" key="1">
    <source>
        <dbReference type="EMBL" id="EOB13056.1"/>
    </source>
</evidence>
<reference evidence="1 2" key="1">
    <citation type="journal article" date="2013" name="BMC Genomics">
        <title>Comparative genomics of parasitic silkworm microsporidia reveal an association between genome expansion and host adaptation.</title>
        <authorList>
            <person name="Pan G."/>
            <person name="Xu J."/>
            <person name="Li T."/>
            <person name="Xia Q."/>
            <person name="Liu S.L."/>
            <person name="Zhang G."/>
            <person name="Li S."/>
            <person name="Li C."/>
            <person name="Liu H."/>
            <person name="Yang L."/>
            <person name="Liu T."/>
            <person name="Zhang X."/>
            <person name="Wu Z."/>
            <person name="Fan W."/>
            <person name="Dang X."/>
            <person name="Xiang H."/>
            <person name="Tao M."/>
            <person name="Li Y."/>
            <person name="Hu J."/>
            <person name="Li Z."/>
            <person name="Lin L."/>
            <person name="Luo J."/>
            <person name="Geng L."/>
            <person name="Wang L."/>
            <person name="Long M."/>
            <person name="Wan Y."/>
            <person name="He N."/>
            <person name="Zhang Z."/>
            <person name="Lu C."/>
            <person name="Keeling P.J."/>
            <person name="Wang J."/>
            <person name="Xiang Z."/>
            <person name="Zhou Z."/>
        </authorList>
    </citation>
    <scope>NUCLEOTIDE SEQUENCE [LARGE SCALE GENOMIC DNA]</scope>
    <source>
        <strain evidence="2">CQ1 / CVCC 102059</strain>
    </source>
</reference>
<gene>
    <name evidence="1" type="ORF">NBO_222g0002</name>
</gene>
<dbReference type="VEuPathDB" id="MicrosporidiaDB:NBO_222g0002"/>